<dbReference type="AlphaFoldDB" id="A0A1A7RBA6"/>
<feature type="transmembrane region" description="Helical" evidence="1">
    <location>
        <begin position="12"/>
        <end position="30"/>
    </location>
</feature>
<dbReference type="OrthoDB" id="6711724at2"/>
<comment type="caution">
    <text evidence="2">The sequence shown here is derived from an EMBL/GenBank/DDBJ whole genome shotgun (WGS) entry which is preliminary data.</text>
</comment>
<gene>
    <name evidence="2" type="ORF">A9J31_07670</name>
</gene>
<keyword evidence="1" id="KW-0472">Membrane</keyword>
<sequence>MSIKQSLKNNAVWIVFNLVWFIMLAHILYYGLKPYRHYRFEELISADPHAVLMTMILLSLYFIAGNIMKYTGFWPRRRYLSYLILSTVLMFQSFVAFIGAMHSPPYWAAFIINSMFLLLLHFVFYPIYAISRKYMKPQKN</sequence>
<dbReference type="RefSeq" id="WP_067766062.1">
    <property type="nucleotide sequence ID" value="NZ_CP183909.1"/>
</dbReference>
<evidence type="ECO:0000313" key="3">
    <source>
        <dbReference type="Proteomes" id="UP000185753"/>
    </source>
</evidence>
<evidence type="ECO:0000313" key="2">
    <source>
        <dbReference type="EMBL" id="OBX27987.1"/>
    </source>
</evidence>
<proteinExistence type="predicted"/>
<protein>
    <submittedName>
        <fullName evidence="2">Uncharacterized protein</fullName>
    </submittedName>
</protein>
<evidence type="ECO:0000256" key="1">
    <source>
        <dbReference type="SAM" id="Phobius"/>
    </source>
</evidence>
<organism evidence="2 3">
    <name type="scientific">Acinetobacter gandensis</name>
    <dbReference type="NCBI Taxonomy" id="1443941"/>
    <lineage>
        <taxon>Bacteria</taxon>
        <taxon>Pseudomonadati</taxon>
        <taxon>Pseudomonadota</taxon>
        <taxon>Gammaproteobacteria</taxon>
        <taxon>Moraxellales</taxon>
        <taxon>Moraxellaceae</taxon>
        <taxon>Acinetobacter</taxon>
    </lineage>
</organism>
<name>A0A1A7RBA6_9GAMM</name>
<feature type="transmembrane region" description="Helical" evidence="1">
    <location>
        <begin position="79"/>
        <end position="100"/>
    </location>
</feature>
<dbReference type="Proteomes" id="UP000185753">
    <property type="component" value="Unassembled WGS sequence"/>
</dbReference>
<accession>A0A1A7RBA6</accession>
<dbReference type="EMBL" id="LZDS01000027">
    <property type="protein sequence ID" value="OBX27987.1"/>
    <property type="molecule type" value="Genomic_DNA"/>
</dbReference>
<reference evidence="3" key="1">
    <citation type="submission" date="2016-06" db="EMBL/GenBank/DDBJ databases">
        <authorList>
            <person name="Radolfova-Krizova L."/>
            <person name="Nemec A."/>
        </authorList>
    </citation>
    <scope>NUCLEOTIDE SEQUENCE [LARGE SCALE GENOMIC DNA]</scope>
    <source>
        <strain evidence="3">ANC 4275</strain>
    </source>
</reference>
<keyword evidence="1" id="KW-1133">Transmembrane helix</keyword>
<keyword evidence="3" id="KW-1185">Reference proteome</keyword>
<keyword evidence="1" id="KW-0812">Transmembrane</keyword>
<feature type="transmembrane region" description="Helical" evidence="1">
    <location>
        <begin position="106"/>
        <end position="130"/>
    </location>
</feature>
<feature type="transmembrane region" description="Helical" evidence="1">
    <location>
        <begin position="50"/>
        <end position="67"/>
    </location>
</feature>